<evidence type="ECO:0000313" key="3">
    <source>
        <dbReference type="Proteomes" id="UP000823399"/>
    </source>
</evidence>
<feature type="chain" id="PRO_5040208505" description="Secreted protein" evidence="1">
    <location>
        <begin position="22"/>
        <end position="94"/>
    </location>
</feature>
<dbReference type="AlphaFoldDB" id="A0A9P7JT43"/>
<organism evidence="2 3">
    <name type="scientific">Suillus discolor</name>
    <dbReference type="NCBI Taxonomy" id="1912936"/>
    <lineage>
        <taxon>Eukaryota</taxon>
        <taxon>Fungi</taxon>
        <taxon>Dikarya</taxon>
        <taxon>Basidiomycota</taxon>
        <taxon>Agaricomycotina</taxon>
        <taxon>Agaricomycetes</taxon>
        <taxon>Agaricomycetidae</taxon>
        <taxon>Boletales</taxon>
        <taxon>Suillineae</taxon>
        <taxon>Suillaceae</taxon>
        <taxon>Suillus</taxon>
    </lineage>
</organism>
<sequence length="94" mass="10078">MYTSSNLILSIFITCIEKSCTIPCQWACGVLRYTMPRAFQATSTGTLGLFTIIQDQGTVRPSSAVFYHLRSLSCVFNACGPSGISVGMSGSTHS</sequence>
<name>A0A9P7JT43_9AGAM</name>
<protein>
    <recommendedName>
        <fullName evidence="4">Secreted protein</fullName>
    </recommendedName>
</protein>
<dbReference type="RefSeq" id="XP_041291746.1">
    <property type="nucleotide sequence ID" value="XM_041437635.1"/>
</dbReference>
<dbReference type="EMBL" id="JABBWM010000034">
    <property type="protein sequence ID" value="KAG2106718.1"/>
    <property type="molecule type" value="Genomic_DNA"/>
</dbReference>
<proteinExistence type="predicted"/>
<keyword evidence="1" id="KW-0732">Signal</keyword>
<evidence type="ECO:0008006" key="4">
    <source>
        <dbReference type="Google" id="ProtNLM"/>
    </source>
</evidence>
<keyword evidence="3" id="KW-1185">Reference proteome</keyword>
<dbReference type="Proteomes" id="UP000823399">
    <property type="component" value="Unassembled WGS sequence"/>
</dbReference>
<dbReference type="GeneID" id="64699894"/>
<evidence type="ECO:0000313" key="2">
    <source>
        <dbReference type="EMBL" id="KAG2106718.1"/>
    </source>
</evidence>
<feature type="signal peptide" evidence="1">
    <location>
        <begin position="1"/>
        <end position="21"/>
    </location>
</feature>
<comment type="caution">
    <text evidence="2">The sequence shown here is derived from an EMBL/GenBank/DDBJ whole genome shotgun (WGS) entry which is preliminary data.</text>
</comment>
<gene>
    <name evidence="2" type="ORF">F5147DRAFT_699609</name>
</gene>
<reference evidence="2" key="1">
    <citation type="journal article" date="2020" name="New Phytol.">
        <title>Comparative genomics reveals dynamic genome evolution in host specialist ectomycorrhizal fungi.</title>
        <authorList>
            <person name="Lofgren L.A."/>
            <person name="Nguyen N.H."/>
            <person name="Vilgalys R."/>
            <person name="Ruytinx J."/>
            <person name="Liao H.L."/>
            <person name="Branco S."/>
            <person name="Kuo A."/>
            <person name="LaButti K."/>
            <person name="Lipzen A."/>
            <person name="Andreopoulos W."/>
            <person name="Pangilinan J."/>
            <person name="Riley R."/>
            <person name="Hundley H."/>
            <person name="Na H."/>
            <person name="Barry K."/>
            <person name="Grigoriev I.V."/>
            <person name="Stajich J.E."/>
            <person name="Kennedy P.G."/>
        </authorList>
    </citation>
    <scope>NUCLEOTIDE SEQUENCE</scope>
    <source>
        <strain evidence="2">FC423</strain>
    </source>
</reference>
<evidence type="ECO:0000256" key="1">
    <source>
        <dbReference type="SAM" id="SignalP"/>
    </source>
</evidence>
<accession>A0A9P7JT43</accession>